<comment type="caution">
    <text evidence="2">The sequence shown here is derived from an EMBL/GenBank/DDBJ whole genome shotgun (WGS) entry which is preliminary data.</text>
</comment>
<feature type="domain" description="DUF4158" evidence="1">
    <location>
        <begin position="3"/>
        <end position="102"/>
    </location>
</feature>
<dbReference type="InterPro" id="IPR025296">
    <property type="entry name" value="DUF4158"/>
</dbReference>
<evidence type="ECO:0000313" key="2">
    <source>
        <dbReference type="EMBL" id="GAA3997787.1"/>
    </source>
</evidence>
<organism evidence="2 3">
    <name type="scientific">Streptomyces marokkonensis</name>
    <dbReference type="NCBI Taxonomy" id="324855"/>
    <lineage>
        <taxon>Bacteria</taxon>
        <taxon>Bacillati</taxon>
        <taxon>Actinomycetota</taxon>
        <taxon>Actinomycetes</taxon>
        <taxon>Kitasatosporales</taxon>
        <taxon>Streptomycetaceae</taxon>
        <taxon>Streptomyces</taxon>
    </lineage>
</organism>
<accession>A0ABP7RHU0</accession>
<reference evidence="3" key="1">
    <citation type="journal article" date="2019" name="Int. J. Syst. Evol. Microbiol.">
        <title>The Global Catalogue of Microorganisms (GCM) 10K type strain sequencing project: providing services to taxonomists for standard genome sequencing and annotation.</title>
        <authorList>
            <consortium name="The Broad Institute Genomics Platform"/>
            <consortium name="The Broad Institute Genome Sequencing Center for Infectious Disease"/>
            <person name="Wu L."/>
            <person name="Ma J."/>
        </authorList>
    </citation>
    <scope>NUCLEOTIDE SEQUENCE [LARGE SCALE GENOMIC DNA]</scope>
    <source>
        <strain evidence="3">JCM 17027</strain>
    </source>
</reference>
<proteinExistence type="predicted"/>
<dbReference type="Pfam" id="PF13700">
    <property type="entry name" value="DUF4158"/>
    <property type="match status" value="1"/>
</dbReference>
<evidence type="ECO:0000259" key="1">
    <source>
        <dbReference type="Pfam" id="PF13700"/>
    </source>
</evidence>
<dbReference type="EMBL" id="BAABCQ010000123">
    <property type="protein sequence ID" value="GAA3997787.1"/>
    <property type="molecule type" value="Genomic_DNA"/>
</dbReference>
<sequence>MAARGARNRIGWAVQLGTIRYLGTFLNNPEDVPAVVVAYAAEQLGLEPAAFAGYGSSEARWDPQEQIRAGYGYAKFEFDQWFALARWLYQRAWIGNERPTWLPRLSWAAVRVVGGDTAAASRYADGMRYAREDTACAAAATSTRRRDGLWRPTRPGR</sequence>
<evidence type="ECO:0000313" key="3">
    <source>
        <dbReference type="Proteomes" id="UP001500034"/>
    </source>
</evidence>
<name>A0ABP7RHU0_9ACTN</name>
<gene>
    <name evidence="2" type="ORF">GCM10022384_51020</name>
</gene>
<keyword evidence="3" id="KW-1185">Reference proteome</keyword>
<protein>
    <recommendedName>
        <fullName evidence="1">DUF4158 domain-containing protein</fullName>
    </recommendedName>
</protein>
<dbReference type="Proteomes" id="UP001500034">
    <property type="component" value="Unassembled WGS sequence"/>
</dbReference>